<comment type="caution">
    <text evidence="1">The sequence shown here is derived from an EMBL/GenBank/DDBJ whole genome shotgun (WGS) entry which is preliminary data.</text>
</comment>
<dbReference type="EMBL" id="QSND01000005">
    <property type="protein sequence ID" value="KAA6447608.1"/>
    <property type="molecule type" value="Genomic_DNA"/>
</dbReference>
<dbReference type="AlphaFoldDB" id="A0A5M8RJC7"/>
<accession>A0A5M8RJC7</accession>
<organism evidence="1 2">
    <name type="scientific">Bacillus swezeyi</name>
    <dbReference type="NCBI Taxonomy" id="1925020"/>
    <lineage>
        <taxon>Bacteria</taxon>
        <taxon>Bacillati</taxon>
        <taxon>Bacillota</taxon>
        <taxon>Bacilli</taxon>
        <taxon>Bacillales</taxon>
        <taxon>Bacillaceae</taxon>
        <taxon>Bacillus</taxon>
    </lineage>
</organism>
<name>A0A5M8RJC7_9BACI</name>
<evidence type="ECO:0000313" key="1">
    <source>
        <dbReference type="EMBL" id="KAA6447608.1"/>
    </source>
</evidence>
<gene>
    <name evidence="1" type="ORF">DX927_20275</name>
</gene>
<dbReference type="Proteomes" id="UP000324326">
    <property type="component" value="Unassembled WGS sequence"/>
</dbReference>
<protein>
    <submittedName>
        <fullName evidence="1">Uncharacterized protein</fullName>
    </submittedName>
</protein>
<sequence length="107" mass="11961">MQSAAQLEQINAIANITVTVRNLVDPFHHSLFSDIPDIVWHPEPSVPYIEFSLHAAPIFISYSSSTAPICRPIRAFATFKGDCGANVQPVHCCNKGFIFFHITQLEY</sequence>
<proteinExistence type="predicted"/>
<reference evidence="1 2" key="1">
    <citation type="submission" date="2018-08" db="EMBL/GenBank/DDBJ databases">
        <title>Bacillus phenotypic plasticity.</title>
        <authorList>
            <person name="Hurtado E."/>
        </authorList>
    </citation>
    <scope>NUCLEOTIDE SEQUENCE [LARGE SCALE GENOMIC DNA]</scope>
    <source>
        <strain evidence="1 2">427</strain>
    </source>
</reference>
<evidence type="ECO:0000313" key="2">
    <source>
        <dbReference type="Proteomes" id="UP000324326"/>
    </source>
</evidence>